<evidence type="ECO:0000313" key="12">
    <source>
        <dbReference type="EMBL" id="CAD6198751.1"/>
    </source>
</evidence>
<evidence type="ECO:0000256" key="1">
    <source>
        <dbReference type="ARBA" id="ARBA00011467"/>
    </source>
</evidence>
<keyword evidence="3" id="KW-0132">Cell division</keyword>
<evidence type="ECO:0000256" key="4">
    <source>
        <dbReference type="ARBA" id="ARBA00022776"/>
    </source>
</evidence>
<protein>
    <recommendedName>
        <fullName evidence="2">DNA repair and recombination protein RAD54-like</fullName>
    </recommendedName>
    <alternativeName>
        <fullName evidence="8">Protein okra</fullName>
    </alternativeName>
</protein>
<sequence>MPIRGYEFENSDGAASEKEGEECARFSVLYAKASTRKHKIWEGDGLLVCYSSFAVLKSEDEKDVICRSTSLKKIEDLEEGKSIFMGGWEVQIQQRLFVAPGTISSTPKTLPPPQVRLSSTPDSRKRPSIEKIVGAKRIQSKSTFVSPVCGSYEVVKVSLSPPFIINEDEVAEQSVPPIFADPKFTKFLRDHQKDGVRFIYQRLKNEGGGAILADEMGLGKKVFKTIAATWALLKNKQLNLSKCLLVVPSSLVNNWQFEFKKWFRNDRLPAMRMQKTKDLKTFAVSANYNPYLIISYDMALRYQKELASLKFDMIVCDEGHRLKNSAGKLRKALMSLEIPRRLILTGTPMQNDLTEFHSLLDFVVPNEFGTAAEFREMCTNKEFELNEKTSKCMLRRTSDVNNAHLPPKHEFVLFCKPSPLQRKLHLDITDRVTGDPLSSSTKNSSRSASQENSKQEYLGILDSYPKGYDPRSATSTDSGKLSVLLSMIASFRKLEESTVIVSNSTMTLNMVEMLIRALGFRVFRLDGSTPVSERQKLVAKFNESCCPDNVFLLSTKAGGVGLNLTGASRLVLFDSDWNPANDVQAMARIWRDGQTKPCHIYRLIATGTIDEKIIQRQIKKTGLGAVIDLLEMKECANIKDEDLDDIFNVPDTECETHDLCECPCDGRGLLITEKDEEEEEHDEEGKEEEEEEEVKDSEESQGEEPSESTPDIFEAPEDGEAEPTEKEVEAKIEKDSKRVSMAELSRWRHFSPRHPATWDYFVEKAGLKAKKEDDDEEEEENELTFAFYLSSNF</sequence>
<keyword evidence="13" id="KW-1185">Reference proteome</keyword>
<dbReference type="CDD" id="cd18793">
    <property type="entry name" value="SF2_C_SNF"/>
    <property type="match status" value="1"/>
</dbReference>
<evidence type="ECO:0000256" key="2">
    <source>
        <dbReference type="ARBA" id="ARBA00015341"/>
    </source>
</evidence>
<evidence type="ECO:0000256" key="5">
    <source>
        <dbReference type="ARBA" id="ARBA00022801"/>
    </source>
</evidence>
<evidence type="ECO:0000256" key="7">
    <source>
        <dbReference type="ARBA" id="ARBA00024776"/>
    </source>
</evidence>
<dbReference type="Gene3D" id="3.40.50.10810">
    <property type="entry name" value="Tandem AAA-ATPase domain"/>
    <property type="match status" value="1"/>
</dbReference>
<comment type="caution">
    <text evidence="12">The sequence shown here is derived from an EMBL/GenBank/DDBJ whole genome shotgun (WGS) entry which is preliminary data.</text>
</comment>
<dbReference type="GO" id="GO:0016787">
    <property type="term" value="F:hydrolase activity"/>
    <property type="evidence" value="ECO:0007669"/>
    <property type="project" value="UniProtKB-KW"/>
</dbReference>
<dbReference type="InterPro" id="IPR049730">
    <property type="entry name" value="SNF2/RAD54-like_C"/>
</dbReference>
<feature type="compositionally biased region" description="Acidic residues" evidence="9">
    <location>
        <begin position="674"/>
        <end position="706"/>
    </location>
</feature>
<evidence type="ECO:0000256" key="9">
    <source>
        <dbReference type="SAM" id="MobiDB-lite"/>
    </source>
</evidence>
<dbReference type="AlphaFoldDB" id="A0A8S1HW43"/>
<dbReference type="PANTHER" id="PTHR45629">
    <property type="entry name" value="SNF2/RAD54 FAMILY MEMBER"/>
    <property type="match status" value="1"/>
</dbReference>
<keyword evidence="4" id="KW-0498">Mitosis</keyword>
<dbReference type="Gene3D" id="3.40.50.300">
    <property type="entry name" value="P-loop containing nucleotide triphosphate hydrolases"/>
    <property type="match status" value="1"/>
</dbReference>
<feature type="domain" description="Helicase C-terminal" evidence="11">
    <location>
        <begin position="486"/>
        <end position="646"/>
    </location>
</feature>
<organism evidence="12 13">
    <name type="scientific">Caenorhabditis auriculariae</name>
    <dbReference type="NCBI Taxonomy" id="2777116"/>
    <lineage>
        <taxon>Eukaryota</taxon>
        <taxon>Metazoa</taxon>
        <taxon>Ecdysozoa</taxon>
        <taxon>Nematoda</taxon>
        <taxon>Chromadorea</taxon>
        <taxon>Rhabditida</taxon>
        <taxon>Rhabditina</taxon>
        <taxon>Rhabditomorpha</taxon>
        <taxon>Rhabditoidea</taxon>
        <taxon>Rhabditidae</taxon>
        <taxon>Peloderinae</taxon>
        <taxon>Caenorhabditis</taxon>
    </lineage>
</organism>
<dbReference type="GO" id="GO:0051301">
    <property type="term" value="P:cell division"/>
    <property type="evidence" value="ECO:0007669"/>
    <property type="project" value="UniProtKB-KW"/>
</dbReference>
<comment type="function">
    <text evidence="7">Involved in mitotic DNA repair and meiotic recombination. Functions in the recombinational DNA repair pathway. Essential for interhomolog gene conversion (GC), but may have a less important role in intersister GC than spn-A/Rad51. In the presence of DNA, spn-A/Rad51 enhances the ATPase activity of okr/Rad54.</text>
</comment>
<dbReference type="GO" id="GO:0000724">
    <property type="term" value="P:double-strand break repair via homologous recombination"/>
    <property type="evidence" value="ECO:0007669"/>
    <property type="project" value="TreeGrafter"/>
</dbReference>
<gene>
    <name evidence="12" type="ORF">CAUJ_LOCUS14657</name>
</gene>
<feature type="compositionally biased region" description="Low complexity" evidence="9">
    <location>
        <begin position="438"/>
        <end position="449"/>
    </location>
</feature>
<dbReference type="EMBL" id="CAJGYM010000137">
    <property type="protein sequence ID" value="CAD6198751.1"/>
    <property type="molecule type" value="Genomic_DNA"/>
</dbReference>
<accession>A0A8S1HW43</accession>
<dbReference type="GO" id="GO:0005634">
    <property type="term" value="C:nucleus"/>
    <property type="evidence" value="ECO:0007669"/>
    <property type="project" value="TreeGrafter"/>
</dbReference>
<dbReference type="Gene3D" id="1.20.120.850">
    <property type="entry name" value="SWI2/SNF2 ATPases, N-terminal domain"/>
    <property type="match status" value="1"/>
</dbReference>
<feature type="region of interest" description="Disordered" evidence="9">
    <location>
        <begin position="672"/>
        <end position="736"/>
    </location>
</feature>
<feature type="compositionally biased region" description="Basic and acidic residues" evidence="9">
    <location>
        <begin position="723"/>
        <end position="736"/>
    </location>
</feature>
<dbReference type="OrthoDB" id="448448at2759"/>
<evidence type="ECO:0000256" key="6">
    <source>
        <dbReference type="ARBA" id="ARBA00023306"/>
    </source>
</evidence>
<dbReference type="InterPro" id="IPR000330">
    <property type="entry name" value="SNF2_N"/>
</dbReference>
<name>A0A8S1HW43_9PELO</name>
<feature type="domain" description="Helicase ATP-binding" evidence="10">
    <location>
        <begin position="201"/>
        <end position="366"/>
    </location>
</feature>
<comment type="subunit">
    <text evidence="1">Interacts (via N-terminus) with spn-A/Rad51.</text>
</comment>
<dbReference type="Pfam" id="PF00176">
    <property type="entry name" value="SNF2-rel_dom"/>
    <property type="match status" value="1"/>
</dbReference>
<dbReference type="InterPro" id="IPR038718">
    <property type="entry name" value="SNF2-like_sf"/>
</dbReference>
<evidence type="ECO:0000259" key="11">
    <source>
        <dbReference type="PROSITE" id="PS51194"/>
    </source>
</evidence>
<dbReference type="PANTHER" id="PTHR45629:SF7">
    <property type="entry name" value="DNA EXCISION REPAIR PROTEIN ERCC-6-RELATED"/>
    <property type="match status" value="1"/>
</dbReference>
<dbReference type="InterPro" id="IPR027417">
    <property type="entry name" value="P-loop_NTPase"/>
</dbReference>
<dbReference type="PROSITE" id="PS51192">
    <property type="entry name" value="HELICASE_ATP_BIND_1"/>
    <property type="match status" value="1"/>
</dbReference>
<reference evidence="12" key="1">
    <citation type="submission" date="2020-10" db="EMBL/GenBank/DDBJ databases">
        <authorList>
            <person name="Kikuchi T."/>
        </authorList>
    </citation>
    <scope>NUCLEOTIDE SEQUENCE</scope>
    <source>
        <strain evidence="12">NKZ352</strain>
    </source>
</reference>
<dbReference type="GO" id="GO:0005524">
    <property type="term" value="F:ATP binding"/>
    <property type="evidence" value="ECO:0007669"/>
    <property type="project" value="InterPro"/>
</dbReference>
<evidence type="ECO:0000313" key="13">
    <source>
        <dbReference type="Proteomes" id="UP000835052"/>
    </source>
</evidence>
<feature type="region of interest" description="Disordered" evidence="9">
    <location>
        <begin position="431"/>
        <end position="453"/>
    </location>
</feature>
<dbReference type="Pfam" id="PF00271">
    <property type="entry name" value="Helicase_C"/>
    <property type="match status" value="1"/>
</dbReference>
<dbReference type="InterPro" id="IPR001650">
    <property type="entry name" value="Helicase_C-like"/>
</dbReference>
<dbReference type="SUPFAM" id="SSF52540">
    <property type="entry name" value="P-loop containing nucleoside triphosphate hydrolases"/>
    <property type="match status" value="2"/>
</dbReference>
<dbReference type="Proteomes" id="UP000835052">
    <property type="component" value="Unassembled WGS sequence"/>
</dbReference>
<feature type="region of interest" description="Disordered" evidence="9">
    <location>
        <begin position="103"/>
        <end position="126"/>
    </location>
</feature>
<evidence type="ECO:0000256" key="8">
    <source>
        <dbReference type="ARBA" id="ARBA00029956"/>
    </source>
</evidence>
<dbReference type="InterPro" id="IPR050496">
    <property type="entry name" value="SNF2_RAD54_helicase_repair"/>
</dbReference>
<dbReference type="GO" id="GO:0015616">
    <property type="term" value="F:DNA translocase activity"/>
    <property type="evidence" value="ECO:0007669"/>
    <property type="project" value="TreeGrafter"/>
</dbReference>
<dbReference type="SMART" id="SM00490">
    <property type="entry name" value="HELICc"/>
    <property type="match status" value="1"/>
</dbReference>
<keyword evidence="5" id="KW-0378">Hydrolase</keyword>
<keyword evidence="6" id="KW-0131">Cell cycle</keyword>
<dbReference type="InterPro" id="IPR014001">
    <property type="entry name" value="Helicase_ATP-bd"/>
</dbReference>
<evidence type="ECO:0000256" key="3">
    <source>
        <dbReference type="ARBA" id="ARBA00022618"/>
    </source>
</evidence>
<dbReference type="SMART" id="SM00487">
    <property type="entry name" value="DEXDc"/>
    <property type="match status" value="1"/>
</dbReference>
<evidence type="ECO:0000259" key="10">
    <source>
        <dbReference type="PROSITE" id="PS51192"/>
    </source>
</evidence>
<dbReference type="PROSITE" id="PS51194">
    <property type="entry name" value="HELICASE_CTER"/>
    <property type="match status" value="1"/>
</dbReference>
<dbReference type="GO" id="GO:0007131">
    <property type="term" value="P:reciprocal meiotic recombination"/>
    <property type="evidence" value="ECO:0007669"/>
    <property type="project" value="TreeGrafter"/>
</dbReference>
<proteinExistence type="predicted"/>